<dbReference type="PANTHER" id="PTHR13620:SF100">
    <property type="entry name" value="3'-5' EXONUCLEASE DOMAIN-CONTAINING PROTEIN"/>
    <property type="match status" value="1"/>
</dbReference>
<accession>A0AAD2DKY8</accession>
<sequence>MAGTVFLKTNCFEVKLEGITFKSKDFEALCMMDFLFPEGKIWDRPPVVGIDVVCHPRDPSVLLILLCFGVGCVILRFRLGDELPASILKFLADERIRFVGFGIPEKKDLFPFEELGLTKSKVDIGHLAAEILKDPKYKRRELADLARKVLGIRRMTGLTEASSFERHEHIKCAICQLFITSIIAMGLLGANDRKKLKDSASPKKRSFLKNLNSLSLFKEGWFKLPKVKKEKHKCQVEEDDEYIRVEIRETEDMFGDINVPVKTKNEEDPFSNFLINAKVVEDASNSKVKEESSSNDLVHEEGRKGILGDYSRKDIICTSKKPLKGILKCPSSGLLRSFSSSLLEPESVLSISEEQNTRGALKRANSKGCNVTFKCLLERVVRDLLQQTFGRSNAEDKIVLCRMLIHQVDPSSLVSVSDLMP</sequence>
<dbReference type="SUPFAM" id="SSF53098">
    <property type="entry name" value="Ribonuclease H-like"/>
    <property type="match status" value="1"/>
</dbReference>
<organism evidence="3 4">
    <name type="scientific">Fraxinus pennsylvanica</name>
    <dbReference type="NCBI Taxonomy" id="56036"/>
    <lineage>
        <taxon>Eukaryota</taxon>
        <taxon>Viridiplantae</taxon>
        <taxon>Streptophyta</taxon>
        <taxon>Embryophyta</taxon>
        <taxon>Tracheophyta</taxon>
        <taxon>Spermatophyta</taxon>
        <taxon>Magnoliopsida</taxon>
        <taxon>eudicotyledons</taxon>
        <taxon>Gunneridae</taxon>
        <taxon>Pentapetalae</taxon>
        <taxon>asterids</taxon>
        <taxon>lamiids</taxon>
        <taxon>Lamiales</taxon>
        <taxon>Oleaceae</taxon>
        <taxon>Oleeae</taxon>
        <taxon>Fraxinus</taxon>
    </lineage>
</organism>
<protein>
    <recommendedName>
        <fullName evidence="5">3'-5' exonuclease domain-containing protein</fullName>
    </recommendedName>
</protein>
<dbReference type="GO" id="GO:0008408">
    <property type="term" value="F:3'-5' exonuclease activity"/>
    <property type="evidence" value="ECO:0007669"/>
    <property type="project" value="TreeGrafter"/>
</dbReference>
<dbReference type="PANTHER" id="PTHR13620">
    <property type="entry name" value="3-5 EXONUCLEASE"/>
    <property type="match status" value="1"/>
</dbReference>
<evidence type="ECO:0008006" key="5">
    <source>
        <dbReference type="Google" id="ProtNLM"/>
    </source>
</evidence>
<gene>
    <name evidence="3" type="ORF">FPE_LOCUS2602</name>
</gene>
<dbReference type="AlphaFoldDB" id="A0AAD2DKY8"/>
<dbReference type="InterPro" id="IPR012337">
    <property type="entry name" value="RNaseH-like_sf"/>
</dbReference>
<dbReference type="EMBL" id="OU503036">
    <property type="protein sequence ID" value="CAI9755171.1"/>
    <property type="molecule type" value="Genomic_DNA"/>
</dbReference>
<evidence type="ECO:0000256" key="1">
    <source>
        <dbReference type="ARBA" id="ARBA00022722"/>
    </source>
</evidence>
<dbReference type="InterPro" id="IPR051132">
    <property type="entry name" value="3-5_Exonuclease_domain"/>
</dbReference>
<evidence type="ECO:0000313" key="4">
    <source>
        <dbReference type="Proteomes" id="UP000834106"/>
    </source>
</evidence>
<proteinExistence type="predicted"/>
<evidence type="ECO:0000256" key="2">
    <source>
        <dbReference type="ARBA" id="ARBA00022801"/>
    </source>
</evidence>
<reference evidence="3" key="1">
    <citation type="submission" date="2023-05" db="EMBL/GenBank/DDBJ databases">
        <authorList>
            <person name="Huff M."/>
        </authorList>
    </citation>
    <scope>NUCLEOTIDE SEQUENCE</scope>
</reference>
<keyword evidence="1" id="KW-0540">Nuclease</keyword>
<dbReference type="GO" id="GO:0005634">
    <property type="term" value="C:nucleus"/>
    <property type="evidence" value="ECO:0007669"/>
    <property type="project" value="TreeGrafter"/>
</dbReference>
<name>A0AAD2DKY8_9LAMI</name>
<evidence type="ECO:0000313" key="3">
    <source>
        <dbReference type="EMBL" id="CAI9755171.1"/>
    </source>
</evidence>
<dbReference type="GO" id="GO:0005737">
    <property type="term" value="C:cytoplasm"/>
    <property type="evidence" value="ECO:0007669"/>
    <property type="project" value="TreeGrafter"/>
</dbReference>
<dbReference type="GO" id="GO:0003676">
    <property type="term" value="F:nucleic acid binding"/>
    <property type="evidence" value="ECO:0007669"/>
    <property type="project" value="InterPro"/>
</dbReference>
<keyword evidence="4" id="KW-1185">Reference proteome</keyword>
<dbReference type="Proteomes" id="UP000834106">
    <property type="component" value="Chromosome 1"/>
</dbReference>
<dbReference type="InterPro" id="IPR036397">
    <property type="entry name" value="RNaseH_sf"/>
</dbReference>
<dbReference type="Gene3D" id="3.30.420.10">
    <property type="entry name" value="Ribonuclease H-like superfamily/Ribonuclease H"/>
    <property type="match status" value="1"/>
</dbReference>
<keyword evidence="2" id="KW-0378">Hydrolase</keyword>